<accession>A0A420WYI6</accession>
<dbReference type="InterPro" id="IPR029465">
    <property type="entry name" value="ATPgrasp_TupA"/>
</dbReference>
<reference evidence="1 2" key="1">
    <citation type="submission" date="2018-10" db="EMBL/GenBank/DDBJ databases">
        <title>Genomic Encyclopedia of Type Strains, Phase IV (KMG-IV): sequencing the most valuable type-strain genomes for metagenomic binning, comparative biology and taxonomic classification.</title>
        <authorList>
            <person name="Goeker M."/>
        </authorList>
    </citation>
    <scope>NUCLEOTIDE SEQUENCE [LARGE SCALE GENOMIC DNA]</scope>
    <source>
        <strain evidence="1 2">DSM 23229</strain>
    </source>
</reference>
<dbReference type="EMBL" id="RBIN01000003">
    <property type="protein sequence ID" value="RKR06253.1"/>
    <property type="molecule type" value="Genomic_DNA"/>
</dbReference>
<dbReference type="Proteomes" id="UP000281975">
    <property type="component" value="Unassembled WGS sequence"/>
</dbReference>
<evidence type="ECO:0000313" key="1">
    <source>
        <dbReference type="EMBL" id="RKR06253.1"/>
    </source>
</evidence>
<protein>
    <submittedName>
        <fullName evidence="1">Teichuronopeptide biosynthesis TupA-like protein</fullName>
    </submittedName>
</protein>
<organism evidence="1 2">
    <name type="scientific">Kushneria sinocarnis</name>
    <dbReference type="NCBI Taxonomy" id="595502"/>
    <lineage>
        <taxon>Bacteria</taxon>
        <taxon>Pseudomonadati</taxon>
        <taxon>Pseudomonadota</taxon>
        <taxon>Gammaproteobacteria</taxon>
        <taxon>Oceanospirillales</taxon>
        <taxon>Halomonadaceae</taxon>
        <taxon>Kushneria</taxon>
    </lineage>
</organism>
<dbReference type="AlphaFoldDB" id="A0A420WYI6"/>
<dbReference type="Pfam" id="PF14305">
    <property type="entry name" value="ATPgrasp_TupA"/>
    <property type="match status" value="1"/>
</dbReference>
<keyword evidence="2" id="KW-1185">Reference proteome</keyword>
<proteinExistence type="predicted"/>
<gene>
    <name evidence="1" type="ORF">C7446_1191</name>
</gene>
<sequence length="285" mass="33040">MGRFRSAAVRHLSDARYIGLAYRREFGKFPDLKQPVAFNEKICRRRIMPNADFTALSDRVQARAHVGRKIGKQFLPECYLICKVLDREQYHALPHRFLMKASHGSNAELCVEDKSDYPVNLLNLLGQKWLATDFHLFERIRYYQKIDPQLIFEQLPQESMDEPAQEYRFYCFHGNGAGPRIYIEAVHRGATGSFHDYYDTDWQSIEVIESRFTSGIHRQRPAMLDDALEAAAGLSEGFGFARIDFYIGENQIRFKDISFTPGEGMMHFKTPAHDRAWGKLFEDAV</sequence>
<name>A0A420WYI6_9GAMM</name>
<comment type="caution">
    <text evidence="1">The sequence shown here is derived from an EMBL/GenBank/DDBJ whole genome shotgun (WGS) entry which is preliminary data.</text>
</comment>
<evidence type="ECO:0000313" key="2">
    <source>
        <dbReference type="Proteomes" id="UP000281975"/>
    </source>
</evidence>